<feature type="transmembrane region" description="Helical" evidence="2">
    <location>
        <begin position="952"/>
        <end position="972"/>
    </location>
</feature>
<keyword evidence="2" id="KW-0472">Membrane</keyword>
<dbReference type="SUPFAM" id="SSF82693">
    <property type="entry name" value="Multidrug efflux transporter AcrB pore domain, PN1, PN2, PC1 and PC2 subdomains"/>
    <property type="match status" value="2"/>
</dbReference>
<feature type="transmembrane region" description="Helical" evidence="2">
    <location>
        <begin position="846"/>
        <end position="867"/>
    </location>
</feature>
<sequence length="1046" mass="111806">MNGLIAAGFSRARTVILVMVALIASGAIAYVTIPKESMPEVDIPIFIVNVTYEGVSAEDAAKLLAEPIERQVNALDGLRRMETVASEGFASVTLEFRPGFDQDQALQSVKDAVDDADPDIPPEADGPFVREIDMATFPILTVALSGAVPERELIRLGRALSDRIETVSGVLQADLTGEREDQLEILIDPLAMETYGISPGQLSQAVRANNQLIAAGSFDTGAGRLGVSIPGTVVQLDQIMSIPVLVDGATVLRVQDLAEVRQTFKDPTSFARIDGRPALAIDVRKSAGANIIDTVGAVRAIVDQTRADWPAQVNVVFMNDQSQEMRDLLSDLQNNVIAAVVLVMLVTVLFLGVRASLLVAVAIPGSFLGGILIIWALGFTMNVIVLFALILVVGMLVDGAIVVVELGERLIAQGHSKKSAFRMAAQRMAWPITSSTATTLAVFFPLLFWPGLAGQFMFYLPATMIATLLMSLLMALLFVPVMGSVLGGGQDLPPEVHPDDPPTAFERFSGWTIARPGTTLGLSILGVLVVLYAYSLLGRGVEFFPETDAERAQVQITANGNLSVMESDRLVRLVEQRLLGFEGVERVYSRTIGSVEERVRSSLSSDVIGQIQVEFTDWRGRDGSDVVIDRMRAAATEVPGLGIQIEAAASGPAASRPVQIEVSATTRAALTEAAGIVQRLMEEQGSFVDIANDTPRPNPEIRLIVDREESARYGVDMDTIGTAVQLLTTGVNLGTYLPDFADDEVDIALRYPPDQRNFENLAALRVAGPTGAQVPIANVVQIVPAPAPAAITRVGARETQTLTADLAPGATLQAELDRIGATLADADLPEGAEIAFGGEIEDQEEAMTFLMGAFVAAIFLMFTILLIQMNSFYQAFLVLTAIIFSITGVFLGLMIRQEAFSIVMSGIGIMALAGVVVNNNIVLIDAYNEHLGAGLSPDDAARRAAGERLRPVLLTAGTTVIGLVPMVMGMTIDFVGRDLFFGAPSGQFWVQLSTGIVGGLVVATAVTLLMTPTLLAWDGRRRVRRAERRAERGGRGTARPDPQPAE</sequence>
<dbReference type="Gene3D" id="1.20.1640.10">
    <property type="entry name" value="Multidrug efflux transporter AcrB transmembrane domain"/>
    <property type="match status" value="2"/>
</dbReference>
<keyword evidence="4" id="KW-1185">Reference proteome</keyword>
<dbReference type="InterPro" id="IPR001036">
    <property type="entry name" value="Acrflvin-R"/>
</dbReference>
<feature type="transmembrane region" description="Helical" evidence="2">
    <location>
        <begin position="456"/>
        <end position="479"/>
    </location>
</feature>
<feature type="transmembrane region" description="Helical" evidence="2">
    <location>
        <begin position="874"/>
        <end position="893"/>
    </location>
</feature>
<dbReference type="PANTHER" id="PTHR32063">
    <property type="match status" value="1"/>
</dbReference>
<feature type="transmembrane region" description="Helical" evidence="2">
    <location>
        <begin position="517"/>
        <end position="537"/>
    </location>
</feature>
<feature type="region of interest" description="Disordered" evidence="1">
    <location>
        <begin position="1026"/>
        <end position="1046"/>
    </location>
</feature>
<evidence type="ECO:0000313" key="3">
    <source>
        <dbReference type="EMBL" id="MFD1481732.1"/>
    </source>
</evidence>
<dbReference type="RefSeq" id="WP_131574511.1">
    <property type="nucleotide sequence ID" value="NZ_CBCSAJ010000024.1"/>
</dbReference>
<proteinExistence type="predicted"/>
<feature type="transmembrane region" description="Helical" evidence="2">
    <location>
        <begin position="428"/>
        <end position="450"/>
    </location>
</feature>
<reference evidence="4" key="1">
    <citation type="journal article" date="2019" name="Int. J. Syst. Evol. Microbiol.">
        <title>The Global Catalogue of Microorganisms (GCM) 10K type strain sequencing project: providing services to taxonomists for standard genome sequencing and annotation.</title>
        <authorList>
            <consortium name="The Broad Institute Genomics Platform"/>
            <consortium name="The Broad Institute Genome Sequencing Center for Infectious Disease"/>
            <person name="Wu L."/>
            <person name="Ma J."/>
        </authorList>
    </citation>
    <scope>NUCLEOTIDE SEQUENCE [LARGE SCALE GENOMIC DNA]</scope>
    <source>
        <strain evidence="4">CCM 8875</strain>
    </source>
</reference>
<feature type="transmembrane region" description="Helical" evidence="2">
    <location>
        <begin position="899"/>
        <end position="917"/>
    </location>
</feature>
<feature type="transmembrane region" description="Helical" evidence="2">
    <location>
        <begin position="992"/>
        <end position="1017"/>
    </location>
</feature>
<feature type="transmembrane region" description="Helical" evidence="2">
    <location>
        <begin position="332"/>
        <end position="351"/>
    </location>
</feature>
<dbReference type="Proteomes" id="UP001597302">
    <property type="component" value="Unassembled WGS sequence"/>
</dbReference>
<evidence type="ECO:0000256" key="1">
    <source>
        <dbReference type="SAM" id="MobiDB-lite"/>
    </source>
</evidence>
<dbReference type="SUPFAM" id="SSF82714">
    <property type="entry name" value="Multidrug efflux transporter AcrB TolC docking domain, DN and DC subdomains"/>
    <property type="match status" value="2"/>
</dbReference>
<dbReference type="PRINTS" id="PR00702">
    <property type="entry name" value="ACRIFLAVINRP"/>
</dbReference>
<gene>
    <name evidence="3" type="ORF">ACFQ5P_10530</name>
</gene>
<evidence type="ECO:0000313" key="4">
    <source>
        <dbReference type="Proteomes" id="UP001597302"/>
    </source>
</evidence>
<protein>
    <submittedName>
        <fullName evidence="3">Efflux RND transporter permease subunit</fullName>
    </submittedName>
</protein>
<dbReference type="Gene3D" id="3.30.70.1440">
    <property type="entry name" value="Multidrug efflux transporter AcrB pore domain"/>
    <property type="match status" value="1"/>
</dbReference>
<dbReference type="SUPFAM" id="SSF82866">
    <property type="entry name" value="Multidrug efflux transporter AcrB transmembrane domain"/>
    <property type="match status" value="2"/>
</dbReference>
<keyword evidence="2" id="KW-0812">Transmembrane</keyword>
<feature type="transmembrane region" description="Helical" evidence="2">
    <location>
        <begin position="358"/>
        <end position="377"/>
    </location>
</feature>
<accession>A0ABW4DVF2</accession>
<organism evidence="3 4">
    <name type="scientific">Paracoccus nototheniae</name>
    <dbReference type="NCBI Taxonomy" id="2489002"/>
    <lineage>
        <taxon>Bacteria</taxon>
        <taxon>Pseudomonadati</taxon>
        <taxon>Pseudomonadota</taxon>
        <taxon>Alphaproteobacteria</taxon>
        <taxon>Rhodobacterales</taxon>
        <taxon>Paracoccaceae</taxon>
        <taxon>Paracoccus</taxon>
    </lineage>
</organism>
<feature type="transmembrane region" description="Helical" evidence="2">
    <location>
        <begin position="383"/>
        <end position="407"/>
    </location>
</feature>
<evidence type="ECO:0000256" key="2">
    <source>
        <dbReference type="SAM" id="Phobius"/>
    </source>
</evidence>
<dbReference type="Gene3D" id="3.30.70.1320">
    <property type="entry name" value="Multidrug efflux transporter AcrB pore domain like"/>
    <property type="match status" value="1"/>
</dbReference>
<keyword evidence="2" id="KW-1133">Transmembrane helix</keyword>
<dbReference type="PANTHER" id="PTHR32063:SF0">
    <property type="entry name" value="SWARMING MOTILITY PROTEIN SWRC"/>
    <property type="match status" value="1"/>
</dbReference>
<dbReference type="EMBL" id="JBHTOQ010000022">
    <property type="protein sequence ID" value="MFD1481732.1"/>
    <property type="molecule type" value="Genomic_DNA"/>
</dbReference>
<dbReference type="InterPro" id="IPR027463">
    <property type="entry name" value="AcrB_DN_DC_subdom"/>
</dbReference>
<dbReference type="Gene3D" id="3.30.2090.10">
    <property type="entry name" value="Multidrug efflux transporter AcrB TolC docking domain, DN and DC subdomains"/>
    <property type="match status" value="2"/>
</dbReference>
<name>A0ABW4DVF2_9RHOB</name>
<comment type="caution">
    <text evidence="3">The sequence shown here is derived from an EMBL/GenBank/DDBJ whole genome shotgun (WGS) entry which is preliminary data.</text>
</comment>
<dbReference type="Gene3D" id="3.30.70.1430">
    <property type="entry name" value="Multidrug efflux transporter AcrB pore domain"/>
    <property type="match status" value="2"/>
</dbReference>
<dbReference type="Pfam" id="PF00873">
    <property type="entry name" value="ACR_tran"/>
    <property type="match status" value="1"/>
</dbReference>